<dbReference type="FunFam" id="1.10.630.10:FF:000026">
    <property type="entry name" value="Cytochrome P450 82C4"/>
    <property type="match status" value="1"/>
</dbReference>
<sequence length="525" mass="59309">MEFSHQRLDTVIVGAFAFSLLVLYFLLCKTRAKRLPPQAGGSWPLIGHLHLLGGSKLPHIILGELADKYGPVFTIRLGIHRALVVSSWEVAKDLFTIYDQSISSRPELRASKHLGYDGAMFAFSPYGPYWREIRKITSLELFSSRRLQFFGHIRVSETKTSVKELYNQWKEKKNSSDLALVEMKQWFRDLTFNVILRIVAGKRFYGGAAASSDEGAAAARRFEKAIRDFFYFLGMNVLADALPFLGWLDWGGHEKKMKRTAKEMDEIISGWLEEHRQRWHSDMAMRHNDLDIMDVLLSATDGAQVDGYDASTVAKATCVALISGGTDTSTVMLTWALSLLMNNPNVLTKAQEELDIHVGKERHVNESDIVNLIYLQAIVKETLRLYPGTPLSAPREFTEDCNLRGYHAAKGTRLILNVWKLQRDPNVWSEPTEFKPERFLTTHENVDVKGQHFELLPFGAGRRICPGANFALHMIHLVLANLLHGFDLSIPSNALVDMTESFGLTNMKATPLEVLITPRLTSSVY</sequence>
<dbReference type="Gene3D" id="1.10.630.10">
    <property type="entry name" value="Cytochrome P450"/>
    <property type="match status" value="1"/>
</dbReference>
<dbReference type="EMBL" id="MN168794">
    <property type="protein sequence ID" value="QNS29948.1"/>
    <property type="molecule type" value="mRNA"/>
</dbReference>
<comment type="cofactor">
    <cofactor evidence="1 7">
        <name>heme</name>
        <dbReference type="ChEBI" id="CHEBI:30413"/>
    </cofactor>
</comment>
<dbReference type="InterPro" id="IPR036396">
    <property type="entry name" value="Cyt_P450_sf"/>
</dbReference>
<accession>A0A7L7RB44</accession>
<dbReference type="SUPFAM" id="SSF48264">
    <property type="entry name" value="Cytochrome P450"/>
    <property type="match status" value="1"/>
</dbReference>
<organism evidence="10">
    <name type="scientific">Nothapodytes nimmoniana</name>
    <name type="common">Nothapodytes foetida</name>
    <dbReference type="NCBI Taxonomy" id="159386"/>
    <lineage>
        <taxon>Eukaryota</taxon>
        <taxon>Viridiplantae</taxon>
        <taxon>Streptophyta</taxon>
        <taxon>Embryophyta</taxon>
        <taxon>Tracheophyta</taxon>
        <taxon>Spermatophyta</taxon>
        <taxon>Magnoliopsida</taxon>
        <taxon>eudicotyledons</taxon>
        <taxon>Gunneridae</taxon>
        <taxon>Pentapetalae</taxon>
        <taxon>asterids</taxon>
        <taxon>lamiids</taxon>
        <taxon>Icacinales</taxon>
        <taxon>Icacinaceae</taxon>
        <taxon>Nothapodytes</taxon>
    </lineage>
</organism>
<keyword evidence="9" id="KW-0812">Transmembrane</keyword>
<feature type="transmembrane region" description="Helical" evidence="9">
    <location>
        <begin position="12"/>
        <end position="28"/>
    </location>
</feature>
<name>A0A7L7RB44_NOTNI</name>
<evidence type="ECO:0000256" key="2">
    <source>
        <dbReference type="ARBA" id="ARBA00022617"/>
    </source>
</evidence>
<dbReference type="PANTHER" id="PTHR47947:SF39">
    <property type="entry name" value="CYTOCHROME P450"/>
    <property type="match status" value="1"/>
</dbReference>
<reference evidence="10" key="1">
    <citation type="journal article" date="2020" name="Genome">
        <title>Transcriptome-wide identification and characterization of cytochrome P450s from Nothapodytes nimmoniana and their phylogenomic analysis revealed candidate cytochrome P450s involved in camptothecin biosynthetic pathway.</title>
        <authorList>
            <person name="Godbole R.C."/>
            <person name="Pable A.A."/>
            <person name="Barvkar V.T."/>
        </authorList>
    </citation>
    <scope>NUCLEOTIDE SEQUENCE</scope>
</reference>
<dbReference type="PROSITE" id="PS00086">
    <property type="entry name" value="CYTOCHROME_P450"/>
    <property type="match status" value="1"/>
</dbReference>
<protein>
    <submittedName>
        <fullName evidence="10">Cytochrome P450</fullName>
    </submittedName>
</protein>
<keyword evidence="2 7" id="KW-0349">Heme</keyword>
<keyword evidence="9" id="KW-1133">Transmembrane helix</keyword>
<evidence type="ECO:0000313" key="10">
    <source>
        <dbReference type="EMBL" id="QNS29948.1"/>
    </source>
</evidence>
<dbReference type="InterPro" id="IPR017972">
    <property type="entry name" value="Cyt_P450_CS"/>
</dbReference>
<proteinExistence type="evidence at transcript level"/>
<evidence type="ECO:0000256" key="3">
    <source>
        <dbReference type="ARBA" id="ARBA00022723"/>
    </source>
</evidence>
<dbReference type="InterPro" id="IPR002401">
    <property type="entry name" value="Cyt_P450_E_grp-I"/>
</dbReference>
<dbReference type="GO" id="GO:0020037">
    <property type="term" value="F:heme binding"/>
    <property type="evidence" value="ECO:0007669"/>
    <property type="project" value="InterPro"/>
</dbReference>
<dbReference type="GO" id="GO:0005506">
    <property type="term" value="F:iron ion binding"/>
    <property type="evidence" value="ECO:0007669"/>
    <property type="project" value="InterPro"/>
</dbReference>
<evidence type="ECO:0000256" key="1">
    <source>
        <dbReference type="ARBA" id="ARBA00001971"/>
    </source>
</evidence>
<dbReference type="AlphaFoldDB" id="A0A7L7RB44"/>
<gene>
    <name evidence="10" type="primary">CYP82D195</name>
</gene>
<evidence type="ECO:0000256" key="9">
    <source>
        <dbReference type="SAM" id="Phobius"/>
    </source>
</evidence>
<keyword evidence="5 7" id="KW-0408">Iron</keyword>
<feature type="transmembrane region" description="Helical" evidence="9">
    <location>
        <begin position="229"/>
        <end position="248"/>
    </location>
</feature>
<evidence type="ECO:0000256" key="6">
    <source>
        <dbReference type="ARBA" id="ARBA00023033"/>
    </source>
</evidence>
<dbReference type="InterPro" id="IPR050651">
    <property type="entry name" value="Plant_Cytochrome_P450_Monoox"/>
</dbReference>
<keyword evidence="4 8" id="KW-0560">Oxidoreductase</keyword>
<dbReference type="GO" id="GO:0004497">
    <property type="term" value="F:monooxygenase activity"/>
    <property type="evidence" value="ECO:0007669"/>
    <property type="project" value="UniProtKB-KW"/>
</dbReference>
<evidence type="ECO:0000256" key="5">
    <source>
        <dbReference type="ARBA" id="ARBA00023004"/>
    </source>
</evidence>
<keyword evidence="6 8" id="KW-0503">Monooxygenase</keyword>
<dbReference type="PRINTS" id="PR00463">
    <property type="entry name" value="EP450I"/>
</dbReference>
<dbReference type="PANTHER" id="PTHR47947">
    <property type="entry name" value="CYTOCHROME P450 82C3-RELATED"/>
    <property type="match status" value="1"/>
</dbReference>
<dbReference type="InterPro" id="IPR001128">
    <property type="entry name" value="Cyt_P450"/>
</dbReference>
<evidence type="ECO:0000256" key="7">
    <source>
        <dbReference type="PIRSR" id="PIRSR602401-1"/>
    </source>
</evidence>
<dbReference type="PRINTS" id="PR00385">
    <property type="entry name" value="P450"/>
</dbReference>
<dbReference type="GO" id="GO:0016705">
    <property type="term" value="F:oxidoreductase activity, acting on paired donors, with incorporation or reduction of molecular oxygen"/>
    <property type="evidence" value="ECO:0007669"/>
    <property type="project" value="InterPro"/>
</dbReference>
<keyword evidence="9" id="KW-0472">Membrane</keyword>
<evidence type="ECO:0000256" key="4">
    <source>
        <dbReference type="ARBA" id="ARBA00023002"/>
    </source>
</evidence>
<evidence type="ECO:0000256" key="8">
    <source>
        <dbReference type="RuleBase" id="RU000461"/>
    </source>
</evidence>
<feature type="binding site" description="axial binding residue" evidence="7">
    <location>
        <position position="465"/>
    </location>
    <ligand>
        <name>heme</name>
        <dbReference type="ChEBI" id="CHEBI:30413"/>
    </ligand>
    <ligandPart>
        <name>Fe</name>
        <dbReference type="ChEBI" id="CHEBI:18248"/>
    </ligandPart>
</feature>
<keyword evidence="3 7" id="KW-0479">Metal-binding</keyword>
<dbReference type="CDD" id="cd20654">
    <property type="entry name" value="CYP82"/>
    <property type="match status" value="1"/>
</dbReference>
<dbReference type="Pfam" id="PF00067">
    <property type="entry name" value="p450"/>
    <property type="match status" value="1"/>
</dbReference>
<comment type="similarity">
    <text evidence="8">Belongs to the cytochrome P450 family.</text>
</comment>